<gene>
    <name evidence="6" type="ORF">D5400_03045</name>
</gene>
<evidence type="ECO:0000256" key="4">
    <source>
        <dbReference type="ARBA" id="ARBA00023136"/>
    </source>
</evidence>
<dbReference type="Pfam" id="PF06803">
    <property type="entry name" value="DUF1232"/>
    <property type="match status" value="1"/>
</dbReference>
<keyword evidence="7" id="KW-1185">Reference proteome</keyword>
<evidence type="ECO:0000259" key="5">
    <source>
        <dbReference type="Pfam" id="PF06803"/>
    </source>
</evidence>
<dbReference type="RefSeq" id="WP_126007536.1">
    <property type="nucleotide sequence ID" value="NZ_CP032509.1"/>
</dbReference>
<proteinExistence type="predicted"/>
<feature type="domain" description="DUF1232" evidence="5">
    <location>
        <begin position="63"/>
        <end position="97"/>
    </location>
</feature>
<dbReference type="GO" id="GO:0012505">
    <property type="term" value="C:endomembrane system"/>
    <property type="evidence" value="ECO:0007669"/>
    <property type="project" value="UniProtKB-SubCell"/>
</dbReference>
<dbReference type="OrthoDB" id="9813247at2"/>
<sequence>MDDKKIADILTVEDTQGQREQESRVRAKFFETLRRAAQYVPFIEDLVAAYYCALDPKTPTRVRGTLLAALAYFVLPFDFVPDFIAIIGFGDDLAVLAAAITAVRSHMTEAHYAAARETLGKEAEAAGTASTF</sequence>
<reference evidence="6 7" key="1">
    <citation type="submission" date="2018-09" db="EMBL/GenBank/DDBJ databases">
        <title>Marinorhizobium profundi gen. nov., sp. nov., isolated from a deep-sea sediment sample from the New Britain Trench and proposal of Marinorhizobiaceae fam. nov. in the order Rhizobiales of the class Alphaproteobacteria.</title>
        <authorList>
            <person name="Cao J."/>
        </authorList>
    </citation>
    <scope>NUCLEOTIDE SEQUENCE [LARGE SCALE GENOMIC DNA]</scope>
    <source>
        <strain evidence="6 7">WS11</strain>
    </source>
</reference>
<evidence type="ECO:0000256" key="2">
    <source>
        <dbReference type="ARBA" id="ARBA00022692"/>
    </source>
</evidence>
<dbReference type="EMBL" id="CP032509">
    <property type="protein sequence ID" value="AZN70389.1"/>
    <property type="molecule type" value="Genomic_DNA"/>
</dbReference>
<dbReference type="KEGG" id="abaw:D5400_03045"/>
<organism evidence="6 7">
    <name type="scientific">Georhizobium profundi</name>
    <dbReference type="NCBI Taxonomy" id="2341112"/>
    <lineage>
        <taxon>Bacteria</taxon>
        <taxon>Pseudomonadati</taxon>
        <taxon>Pseudomonadota</taxon>
        <taxon>Alphaproteobacteria</taxon>
        <taxon>Hyphomicrobiales</taxon>
        <taxon>Rhizobiaceae</taxon>
        <taxon>Georhizobium</taxon>
    </lineage>
</organism>
<dbReference type="Proteomes" id="UP000268192">
    <property type="component" value="Chromosome"/>
</dbReference>
<evidence type="ECO:0000256" key="3">
    <source>
        <dbReference type="ARBA" id="ARBA00022989"/>
    </source>
</evidence>
<dbReference type="AlphaFoldDB" id="A0A3S9B0C8"/>
<dbReference type="InterPro" id="IPR016983">
    <property type="entry name" value="UCP031804"/>
</dbReference>
<protein>
    <submittedName>
        <fullName evidence="6">DUF1232 domain-containing protein</fullName>
    </submittedName>
</protein>
<keyword evidence="4" id="KW-0472">Membrane</keyword>
<accession>A0A3S9B0C8</accession>
<name>A0A3S9B0C8_9HYPH</name>
<dbReference type="PIRSF" id="PIRSF031804">
    <property type="entry name" value="UCP031804"/>
    <property type="match status" value="1"/>
</dbReference>
<evidence type="ECO:0000313" key="7">
    <source>
        <dbReference type="Proteomes" id="UP000268192"/>
    </source>
</evidence>
<comment type="subcellular location">
    <subcellularLocation>
        <location evidence="1">Endomembrane system</location>
        <topology evidence="1">Multi-pass membrane protein</topology>
    </subcellularLocation>
</comment>
<evidence type="ECO:0000313" key="6">
    <source>
        <dbReference type="EMBL" id="AZN70389.1"/>
    </source>
</evidence>
<evidence type="ECO:0000256" key="1">
    <source>
        <dbReference type="ARBA" id="ARBA00004127"/>
    </source>
</evidence>
<dbReference type="InterPro" id="IPR010652">
    <property type="entry name" value="DUF1232"/>
</dbReference>
<keyword evidence="2" id="KW-0812">Transmembrane</keyword>
<keyword evidence="3" id="KW-1133">Transmembrane helix</keyword>